<name>A0A5C3MMR1_9AGAM</name>
<feature type="region of interest" description="Disordered" evidence="4">
    <location>
        <begin position="73"/>
        <end position="115"/>
    </location>
</feature>
<feature type="domain" description="DNA endonuclease activator Ctp1 C-terminal" evidence="5">
    <location>
        <begin position="28"/>
        <end position="120"/>
    </location>
</feature>
<comment type="subcellular location">
    <subcellularLocation>
        <location evidence="1">Nucleus</location>
    </subcellularLocation>
</comment>
<reference evidence="6 7" key="1">
    <citation type="journal article" date="2019" name="Nat. Ecol. Evol.">
        <title>Megaphylogeny resolves global patterns of mushroom evolution.</title>
        <authorList>
            <person name="Varga T."/>
            <person name="Krizsan K."/>
            <person name="Foldi C."/>
            <person name="Dima B."/>
            <person name="Sanchez-Garcia M."/>
            <person name="Sanchez-Ramirez S."/>
            <person name="Szollosi G.J."/>
            <person name="Szarkandi J.G."/>
            <person name="Papp V."/>
            <person name="Albert L."/>
            <person name="Andreopoulos W."/>
            <person name="Angelini C."/>
            <person name="Antonin V."/>
            <person name="Barry K.W."/>
            <person name="Bougher N.L."/>
            <person name="Buchanan P."/>
            <person name="Buyck B."/>
            <person name="Bense V."/>
            <person name="Catcheside P."/>
            <person name="Chovatia M."/>
            <person name="Cooper J."/>
            <person name="Damon W."/>
            <person name="Desjardin D."/>
            <person name="Finy P."/>
            <person name="Geml J."/>
            <person name="Haridas S."/>
            <person name="Hughes K."/>
            <person name="Justo A."/>
            <person name="Karasinski D."/>
            <person name="Kautmanova I."/>
            <person name="Kiss B."/>
            <person name="Kocsube S."/>
            <person name="Kotiranta H."/>
            <person name="LaButti K.M."/>
            <person name="Lechner B.E."/>
            <person name="Liimatainen K."/>
            <person name="Lipzen A."/>
            <person name="Lukacs Z."/>
            <person name="Mihaltcheva S."/>
            <person name="Morgado L.N."/>
            <person name="Niskanen T."/>
            <person name="Noordeloos M.E."/>
            <person name="Ohm R.A."/>
            <person name="Ortiz-Santana B."/>
            <person name="Ovrebo C."/>
            <person name="Racz N."/>
            <person name="Riley R."/>
            <person name="Savchenko A."/>
            <person name="Shiryaev A."/>
            <person name="Soop K."/>
            <person name="Spirin V."/>
            <person name="Szebenyi C."/>
            <person name="Tomsovsky M."/>
            <person name="Tulloss R.E."/>
            <person name="Uehling J."/>
            <person name="Grigoriev I.V."/>
            <person name="Vagvolgyi C."/>
            <person name="Papp T."/>
            <person name="Martin F.M."/>
            <person name="Miettinen O."/>
            <person name="Hibbett D.S."/>
            <person name="Nagy L.G."/>
        </authorList>
    </citation>
    <scope>NUCLEOTIDE SEQUENCE [LARGE SCALE GENOMIC DNA]</scope>
    <source>
        <strain evidence="6 7">OMC1185</strain>
    </source>
</reference>
<sequence>MHLCSDADTTINALYEIDVSRNSGAAFAFSSVVRNKEHRKHLKGEDCECCRDYYARVGPLPPRLQAPLWNDKSLDSSTARHGQPVTPTKHRNAISKHRAQWAAPKTPPGYWDIGFPDTQEAAAINERAREMRREKMREVEVESR</sequence>
<evidence type="ECO:0000256" key="3">
    <source>
        <dbReference type="ARBA" id="ARBA00023242"/>
    </source>
</evidence>
<dbReference type="GO" id="GO:0005634">
    <property type="term" value="C:nucleus"/>
    <property type="evidence" value="ECO:0007669"/>
    <property type="project" value="UniProtKB-SubCell"/>
</dbReference>
<organism evidence="6 7">
    <name type="scientific">Heliocybe sulcata</name>
    <dbReference type="NCBI Taxonomy" id="5364"/>
    <lineage>
        <taxon>Eukaryota</taxon>
        <taxon>Fungi</taxon>
        <taxon>Dikarya</taxon>
        <taxon>Basidiomycota</taxon>
        <taxon>Agaricomycotina</taxon>
        <taxon>Agaricomycetes</taxon>
        <taxon>Gloeophyllales</taxon>
        <taxon>Gloeophyllaceae</taxon>
        <taxon>Heliocybe</taxon>
    </lineage>
</organism>
<dbReference type="GO" id="GO:0003684">
    <property type="term" value="F:damaged DNA binding"/>
    <property type="evidence" value="ECO:0007669"/>
    <property type="project" value="TreeGrafter"/>
</dbReference>
<gene>
    <name evidence="6" type="ORF">OE88DRAFT_1638951</name>
</gene>
<proteinExistence type="predicted"/>
<protein>
    <recommendedName>
        <fullName evidence="5">DNA endonuclease activator Ctp1 C-terminal domain-containing protein</fullName>
    </recommendedName>
</protein>
<evidence type="ECO:0000256" key="2">
    <source>
        <dbReference type="ARBA" id="ARBA00022763"/>
    </source>
</evidence>
<keyword evidence="3" id="KW-0539">Nucleus</keyword>
<keyword evidence="2" id="KW-0227">DNA damage</keyword>
<dbReference type="InterPro" id="IPR033316">
    <property type="entry name" value="RBBP8-like"/>
</dbReference>
<dbReference type="PANTHER" id="PTHR15107">
    <property type="entry name" value="RETINOBLASTOMA BINDING PROTEIN 8"/>
    <property type="match status" value="1"/>
</dbReference>
<dbReference type="Proteomes" id="UP000305948">
    <property type="component" value="Unassembled WGS sequence"/>
</dbReference>
<evidence type="ECO:0000313" key="6">
    <source>
        <dbReference type="EMBL" id="TFK46043.1"/>
    </source>
</evidence>
<dbReference type="STRING" id="5364.A0A5C3MMR1"/>
<feature type="compositionally biased region" description="Basic residues" evidence="4">
    <location>
        <begin position="88"/>
        <end position="99"/>
    </location>
</feature>
<evidence type="ECO:0000256" key="1">
    <source>
        <dbReference type="ARBA" id="ARBA00004123"/>
    </source>
</evidence>
<evidence type="ECO:0000313" key="7">
    <source>
        <dbReference type="Proteomes" id="UP000305948"/>
    </source>
</evidence>
<accession>A0A5C3MMR1</accession>
<dbReference type="InterPro" id="IPR013882">
    <property type="entry name" value="Ctp1_C"/>
</dbReference>
<dbReference type="AlphaFoldDB" id="A0A5C3MMR1"/>
<evidence type="ECO:0000259" key="5">
    <source>
        <dbReference type="Pfam" id="PF08573"/>
    </source>
</evidence>
<dbReference type="OrthoDB" id="5801062at2759"/>
<dbReference type="PANTHER" id="PTHR15107:SF0">
    <property type="entry name" value="DNA ENDONUCLEASE ACTIVATOR CTP1 C-TERMINAL DOMAIN-CONTAINING PROTEIN"/>
    <property type="match status" value="1"/>
</dbReference>
<dbReference type="GO" id="GO:0010792">
    <property type="term" value="P:DNA double-strand break processing involved in repair via single-strand annealing"/>
    <property type="evidence" value="ECO:0007669"/>
    <property type="project" value="TreeGrafter"/>
</dbReference>
<keyword evidence="7" id="KW-1185">Reference proteome</keyword>
<evidence type="ECO:0000256" key="4">
    <source>
        <dbReference type="SAM" id="MobiDB-lite"/>
    </source>
</evidence>
<dbReference type="Pfam" id="PF08573">
    <property type="entry name" value="SAE2"/>
    <property type="match status" value="1"/>
</dbReference>
<dbReference type="EMBL" id="ML213534">
    <property type="protein sequence ID" value="TFK46043.1"/>
    <property type="molecule type" value="Genomic_DNA"/>
</dbReference>